<dbReference type="Proteomes" id="UP000078512">
    <property type="component" value="Unassembled WGS sequence"/>
</dbReference>
<proteinExistence type="predicted"/>
<reference evidence="2 3" key="1">
    <citation type="submission" date="2016-05" db="EMBL/GenBank/DDBJ databases">
        <title>Genome sequencing reveals origins of a unique bacterial endosymbiosis in the earliest lineages of terrestrial Fungi.</title>
        <authorList>
            <consortium name="DOE Joint Genome Institute"/>
            <person name="Uehling J."/>
            <person name="Gryganskyi A."/>
            <person name="Hameed K."/>
            <person name="Tschaplinski T."/>
            <person name="Misztal P."/>
            <person name="Wu S."/>
            <person name="Desiro A."/>
            <person name="Vande Pol N."/>
            <person name="Du Z.-Y."/>
            <person name="Zienkiewicz A."/>
            <person name="Zienkiewicz K."/>
            <person name="Morin E."/>
            <person name="Tisserant E."/>
            <person name="Splivallo R."/>
            <person name="Hainaut M."/>
            <person name="Henrissat B."/>
            <person name="Ohm R."/>
            <person name="Kuo A."/>
            <person name="Yan J."/>
            <person name="Lipzen A."/>
            <person name="Nolan M."/>
            <person name="Labutti K."/>
            <person name="Barry K."/>
            <person name="Goldstein A."/>
            <person name="Labbe J."/>
            <person name="Schadt C."/>
            <person name="Tuskan G."/>
            <person name="Grigoriev I."/>
            <person name="Martin F."/>
            <person name="Vilgalys R."/>
            <person name="Bonito G."/>
        </authorList>
    </citation>
    <scope>NUCLEOTIDE SEQUENCE [LARGE SCALE GENOMIC DNA]</scope>
    <source>
        <strain evidence="2 3">AG-77</strain>
    </source>
</reference>
<dbReference type="OrthoDB" id="2413453at2759"/>
<accession>A0A197JNQ2</accession>
<evidence type="ECO:0000313" key="3">
    <source>
        <dbReference type="Proteomes" id="UP000078512"/>
    </source>
</evidence>
<protein>
    <submittedName>
        <fullName evidence="2">Uncharacterized protein</fullName>
    </submittedName>
</protein>
<feature type="chain" id="PRO_5008276127" evidence="1">
    <location>
        <begin position="21"/>
        <end position="115"/>
    </location>
</feature>
<keyword evidence="1" id="KW-0732">Signal</keyword>
<name>A0A197JNQ2_9FUNG</name>
<gene>
    <name evidence="2" type="ORF">K457DRAFT_128692</name>
</gene>
<evidence type="ECO:0000313" key="2">
    <source>
        <dbReference type="EMBL" id="OAQ25989.1"/>
    </source>
</evidence>
<feature type="signal peptide" evidence="1">
    <location>
        <begin position="1"/>
        <end position="20"/>
    </location>
</feature>
<dbReference type="EMBL" id="KV442072">
    <property type="protein sequence ID" value="OAQ25989.1"/>
    <property type="molecule type" value="Genomic_DNA"/>
</dbReference>
<sequence>MKLLPAVLVGAFAAISIAHGTKWVDPDPERAARVAGYVACIGPCLQEAVTDPTNGPCHLNKPDPKKCLTTLIPQYLPCVQRCTGRAPSQPVNDTASAPAGYLEDDYQVAFGLDYF</sequence>
<evidence type="ECO:0000256" key="1">
    <source>
        <dbReference type="SAM" id="SignalP"/>
    </source>
</evidence>
<keyword evidence="3" id="KW-1185">Reference proteome</keyword>
<dbReference type="AlphaFoldDB" id="A0A197JNQ2"/>
<organism evidence="2 3">
    <name type="scientific">Linnemannia elongata AG-77</name>
    <dbReference type="NCBI Taxonomy" id="1314771"/>
    <lineage>
        <taxon>Eukaryota</taxon>
        <taxon>Fungi</taxon>
        <taxon>Fungi incertae sedis</taxon>
        <taxon>Mucoromycota</taxon>
        <taxon>Mortierellomycotina</taxon>
        <taxon>Mortierellomycetes</taxon>
        <taxon>Mortierellales</taxon>
        <taxon>Mortierellaceae</taxon>
        <taxon>Linnemannia</taxon>
    </lineage>
</organism>